<reference evidence="2" key="1">
    <citation type="journal article" date="2018" name="BMC Genomics">
        <title>Genomic insights into host adaptation between the wheat stripe rust pathogen (Puccinia striiformis f. sp. tritici) and the barley stripe rust pathogen (Puccinia striiformis f. sp. hordei).</title>
        <authorList>
            <person name="Xia C."/>
            <person name="Wang M."/>
            <person name="Yin C."/>
            <person name="Cornejo O.E."/>
            <person name="Hulbert S.H."/>
            <person name="Chen X."/>
        </authorList>
    </citation>
    <scope>NUCLEOTIDE SEQUENCE [LARGE SCALE GENOMIC DNA]</scope>
    <source>
        <strain evidence="2">93-210</strain>
    </source>
</reference>
<reference evidence="2" key="2">
    <citation type="journal article" date="2018" name="Mol. Plant Microbe Interact.">
        <title>Genome sequence resources for the wheat stripe rust pathogen (Puccinia striiformis f. sp. tritici) and the barley stripe rust pathogen (Puccinia striiformis f. sp. hordei).</title>
        <authorList>
            <person name="Xia C."/>
            <person name="Wang M."/>
            <person name="Yin C."/>
            <person name="Cornejo O.E."/>
            <person name="Hulbert S.H."/>
            <person name="Chen X."/>
        </authorList>
    </citation>
    <scope>NUCLEOTIDE SEQUENCE [LARGE SCALE GENOMIC DNA]</scope>
    <source>
        <strain evidence="2">93-210</strain>
    </source>
</reference>
<dbReference type="EMBL" id="CM045866">
    <property type="protein sequence ID" value="KAI7961093.1"/>
    <property type="molecule type" value="Genomic_DNA"/>
</dbReference>
<sequence length="376" mass="40801">MKPGPMAWSSYRAAIHGIFYSSPATIIAILLLYHSFVSCLPEPPRPVLPNRTPPTIKSDHKSNLTTAQESHYIKNTSLRSNLTENQTGLPLSIQITVQDTDSCAPVENALVEIWGQPHARPITYCIIAVVPLNQSCLSLSNPPSFRSSGSNTHGAYSGEPSASTNSQTDCSSWLRGGLATDSDGAAKFETIYPGPEPKRAPRLYTIVRTDWYEIANKKTIDSDSMQYAAAIGQVFFPDDLNNQIYKDPNYLDASTLAVKNEADPSFKADSGSWKAQTEPYVPGTSIRAHVTISLSMNAPPKIEIGSSPSQCIPGSNTPPGDSRTTQPPQDNQSSSAPSSQSPIVAILMINLMLFYSMYGHGTFSNNDNGERQKCLI</sequence>
<protein>
    <submittedName>
        <fullName evidence="1">Uncharacterized protein</fullName>
    </submittedName>
</protein>
<gene>
    <name evidence="1" type="ORF">MJO28_001582</name>
</gene>
<name>A0ACC0ETZ2_9BASI</name>
<comment type="caution">
    <text evidence="1">The sequence shown here is derived from an EMBL/GenBank/DDBJ whole genome shotgun (WGS) entry which is preliminary data.</text>
</comment>
<accession>A0ACC0ETZ2</accession>
<dbReference type="Proteomes" id="UP001060170">
    <property type="component" value="Chromosome 2"/>
</dbReference>
<keyword evidence="2" id="KW-1185">Reference proteome</keyword>
<proteinExistence type="predicted"/>
<evidence type="ECO:0000313" key="2">
    <source>
        <dbReference type="Proteomes" id="UP001060170"/>
    </source>
</evidence>
<reference evidence="1 2" key="3">
    <citation type="journal article" date="2022" name="Microbiol. Spectr.">
        <title>Folding features and dynamics of 3D genome architecture in plant fungal pathogens.</title>
        <authorList>
            <person name="Xia C."/>
        </authorList>
    </citation>
    <scope>NUCLEOTIDE SEQUENCE [LARGE SCALE GENOMIC DNA]</scope>
    <source>
        <strain evidence="1 2">93-210</strain>
    </source>
</reference>
<organism evidence="1 2">
    <name type="scientific">Puccinia striiformis f. sp. tritici</name>
    <dbReference type="NCBI Taxonomy" id="168172"/>
    <lineage>
        <taxon>Eukaryota</taxon>
        <taxon>Fungi</taxon>
        <taxon>Dikarya</taxon>
        <taxon>Basidiomycota</taxon>
        <taxon>Pucciniomycotina</taxon>
        <taxon>Pucciniomycetes</taxon>
        <taxon>Pucciniales</taxon>
        <taxon>Pucciniaceae</taxon>
        <taxon>Puccinia</taxon>
    </lineage>
</organism>
<evidence type="ECO:0000313" key="1">
    <source>
        <dbReference type="EMBL" id="KAI7961093.1"/>
    </source>
</evidence>